<comment type="similarity">
    <text evidence="11 13">Belongs to the TonB-dependent receptor family.</text>
</comment>
<dbReference type="PANTHER" id="PTHR30069">
    <property type="entry name" value="TONB-DEPENDENT OUTER MEMBRANE RECEPTOR"/>
    <property type="match status" value="1"/>
</dbReference>
<evidence type="ECO:0000256" key="5">
    <source>
        <dbReference type="ARBA" id="ARBA00022692"/>
    </source>
</evidence>
<keyword evidence="8 13" id="KW-0798">TonB box</keyword>
<name>A0A653B5H9_ECTOL</name>
<evidence type="ECO:0000256" key="3">
    <source>
        <dbReference type="ARBA" id="ARBA00022452"/>
    </source>
</evidence>
<dbReference type="Gene3D" id="2.170.130.10">
    <property type="entry name" value="TonB-dependent receptor, plug domain"/>
    <property type="match status" value="1"/>
</dbReference>
<dbReference type="GO" id="GO:0044718">
    <property type="term" value="P:siderophore transmembrane transport"/>
    <property type="evidence" value="ECO:0007669"/>
    <property type="project" value="TreeGrafter"/>
</dbReference>
<organism evidence="14">
    <name type="scientific">Ectopseudomonas oleovorans</name>
    <name type="common">Pseudomonas oleovorans</name>
    <dbReference type="NCBI Taxonomy" id="301"/>
    <lineage>
        <taxon>Bacteria</taxon>
        <taxon>Pseudomonadati</taxon>
        <taxon>Pseudomonadota</taxon>
        <taxon>Gammaproteobacteria</taxon>
        <taxon>Pseudomonadales</taxon>
        <taxon>Pseudomonadaceae</taxon>
        <taxon>Ectopseudomonas</taxon>
    </lineage>
</organism>
<dbReference type="Pfam" id="PF00593">
    <property type="entry name" value="TonB_dep_Rec_b-barrel"/>
    <property type="match status" value="1"/>
</dbReference>
<dbReference type="CDD" id="cd01347">
    <property type="entry name" value="ligand_gated_channel"/>
    <property type="match status" value="1"/>
</dbReference>
<reference evidence="14" key="1">
    <citation type="submission" date="2018-11" db="EMBL/GenBank/DDBJ databases">
        <authorList>
            <consortium name="Genoscope - CEA"/>
            <person name="William W."/>
        </authorList>
    </citation>
    <scope>NUCLEOTIDE SEQUENCE [LARGE SCALE GENOMIC DNA]</scope>
    <source>
        <strain evidence="14">T9AD</strain>
    </source>
</reference>
<feature type="short sequence motif" description="TonB C-terminal box" evidence="12">
    <location>
        <begin position="793"/>
        <end position="810"/>
    </location>
</feature>
<dbReference type="InterPro" id="IPR012910">
    <property type="entry name" value="Plug_dom"/>
</dbReference>
<dbReference type="PANTHER" id="PTHR30069:SF42">
    <property type="entry name" value="FERRIC AEROBACTIN RECEPTOR"/>
    <property type="match status" value="1"/>
</dbReference>
<dbReference type="InterPro" id="IPR011662">
    <property type="entry name" value="Secretin/TonB_short_N"/>
</dbReference>
<keyword evidence="9 11" id="KW-0472">Membrane</keyword>
<evidence type="ECO:0000256" key="9">
    <source>
        <dbReference type="ARBA" id="ARBA00023136"/>
    </source>
</evidence>
<comment type="subcellular location">
    <subcellularLocation>
        <location evidence="1 11">Cell outer membrane</location>
        <topology evidence="1 11">Multi-pass membrane protein</topology>
    </subcellularLocation>
</comment>
<evidence type="ECO:0000256" key="6">
    <source>
        <dbReference type="ARBA" id="ARBA00022729"/>
    </source>
</evidence>
<keyword evidence="10 11" id="KW-0998">Cell outer membrane</keyword>
<dbReference type="PROSITE" id="PS52016">
    <property type="entry name" value="TONB_DEPENDENT_REC_3"/>
    <property type="match status" value="1"/>
</dbReference>
<dbReference type="Gene3D" id="2.40.170.20">
    <property type="entry name" value="TonB-dependent receptor, beta-barrel domain"/>
    <property type="match status" value="1"/>
</dbReference>
<keyword evidence="6" id="KW-0732">Signal</keyword>
<keyword evidence="7" id="KW-0408">Iron</keyword>
<evidence type="ECO:0000256" key="1">
    <source>
        <dbReference type="ARBA" id="ARBA00004571"/>
    </source>
</evidence>
<dbReference type="EMBL" id="LR130779">
    <property type="protein sequence ID" value="VDN63459.1"/>
    <property type="molecule type" value="Genomic_DNA"/>
</dbReference>
<dbReference type="AlphaFoldDB" id="A0A653B5H9"/>
<evidence type="ECO:0000256" key="4">
    <source>
        <dbReference type="ARBA" id="ARBA00022496"/>
    </source>
</evidence>
<evidence type="ECO:0000256" key="10">
    <source>
        <dbReference type="ARBA" id="ARBA00023237"/>
    </source>
</evidence>
<dbReference type="SUPFAM" id="SSF56935">
    <property type="entry name" value="Porins"/>
    <property type="match status" value="1"/>
</dbReference>
<accession>A0A653B5H9</accession>
<dbReference type="PROSITE" id="PS01156">
    <property type="entry name" value="TONB_DEPENDENT_REC_2"/>
    <property type="match status" value="1"/>
</dbReference>
<dbReference type="InterPro" id="IPR037066">
    <property type="entry name" value="Plug_dom_sf"/>
</dbReference>
<dbReference type="Pfam" id="PF07715">
    <property type="entry name" value="Plug"/>
    <property type="match status" value="1"/>
</dbReference>
<evidence type="ECO:0000256" key="11">
    <source>
        <dbReference type="PROSITE-ProRule" id="PRU01360"/>
    </source>
</evidence>
<keyword evidence="4" id="KW-0410">Iron transport</keyword>
<evidence type="ECO:0000256" key="8">
    <source>
        <dbReference type="ARBA" id="ARBA00023077"/>
    </source>
</evidence>
<gene>
    <name evidence="14" type="ORF">POT9AD_2484</name>
</gene>
<keyword evidence="4" id="KW-0406">Ion transport</keyword>
<dbReference type="InterPro" id="IPR000531">
    <property type="entry name" value="Beta-barrel_TonB"/>
</dbReference>
<evidence type="ECO:0000256" key="2">
    <source>
        <dbReference type="ARBA" id="ARBA00022448"/>
    </source>
</evidence>
<proteinExistence type="inferred from homology"/>
<dbReference type="Gene3D" id="3.55.50.30">
    <property type="match status" value="1"/>
</dbReference>
<dbReference type="InterPro" id="IPR010917">
    <property type="entry name" value="TonB_rcpt_CS"/>
</dbReference>
<dbReference type="SMART" id="SM00965">
    <property type="entry name" value="STN"/>
    <property type="match status" value="1"/>
</dbReference>
<dbReference type="GO" id="GO:0015344">
    <property type="term" value="F:siderophore uptake transmembrane transporter activity"/>
    <property type="evidence" value="ECO:0007669"/>
    <property type="project" value="TreeGrafter"/>
</dbReference>
<evidence type="ECO:0000256" key="12">
    <source>
        <dbReference type="PROSITE-ProRule" id="PRU10144"/>
    </source>
</evidence>
<keyword evidence="2 11" id="KW-0813">Transport</keyword>
<dbReference type="Pfam" id="PF07660">
    <property type="entry name" value="STN"/>
    <property type="match status" value="1"/>
</dbReference>
<evidence type="ECO:0000256" key="13">
    <source>
        <dbReference type="RuleBase" id="RU003357"/>
    </source>
</evidence>
<keyword evidence="5 11" id="KW-0812">Transmembrane</keyword>
<keyword evidence="3 11" id="KW-1134">Transmembrane beta strand</keyword>
<dbReference type="InterPro" id="IPR039426">
    <property type="entry name" value="TonB-dep_rcpt-like"/>
</dbReference>
<dbReference type="OrthoDB" id="8670144at2"/>
<evidence type="ECO:0000313" key="14">
    <source>
        <dbReference type="EMBL" id="VDN63459.1"/>
    </source>
</evidence>
<sequence>MQSPRSTRSALRSAIRNALFCSGLALGTALPTLAQADSAHTQAYQISAGPLAEVLGRFASAAGVALSFDAALLQGRQSQGLQGQYGVEDGFARLLQGSGLQAVRQAEGVYGLTPQPQAAVASPAPSRGAGDVLRLQDTEVTVSTLRGDTAVGQTSQRVTVIDRQQIERQLALSSDPGAVLANLIPSYSPSRQKLSNAGETLRGRAPQFLVDGVPQASSLRNDGRSSYTIDLQQVERIEVIHGASAEHGGGATGGIINFISRRPQGYGVRQHAGVSLESDDAFSSDGFGYKLNYRVSAQQGDWEALFGSTWQSRGMFYDGDNTRIGVAYPGEIQDTRDRDLMLKLGYWIDDAQHLQFSANHYRLTGNNDYLPVLGDRDAGIPTSATRGDVPGEAPFNENRQYSLDYSHSDWFGNILDVQLYQQRYRGQFGALLSGSFQDPGIAPVGTFWEQSRSDSEKLGGKLTLRRTGLFDGLLDLAGGLDLMRDEGEQVLVLSNRSYVPPSTYDNQAGFLQGDLHLGERLTLMAGVRREHAELDVDDFHTVWGTNNAGGVDVGGGTLSFAKTLSNYGFTYQANDWAQFYGSYSEGFGMPDIGRVLRAVDTPGQDVENLLELEPIITRSNELGLRLNFSDVDLELSYYESSSNLGERLSVNSAGNYIANRERVEIQGYELTGNWRLNQGHSLSASYTHSEGESDTDDDGKVDTKLTGLNIAPDQFSLSWNAQWNDDWASYLQYNLYRSREFDDPRLKFDGYALLAASVSRRLPLGSLSLGIDNLLDEDYFTYYSQSARVADDYNFKGRGRTFTLAYQVEF</sequence>
<dbReference type="GO" id="GO:0009279">
    <property type="term" value="C:cell outer membrane"/>
    <property type="evidence" value="ECO:0007669"/>
    <property type="project" value="UniProtKB-SubCell"/>
</dbReference>
<dbReference type="InterPro" id="IPR036942">
    <property type="entry name" value="Beta-barrel_TonB_sf"/>
</dbReference>
<protein>
    <submittedName>
        <fullName evidence="14">Iron complex outermembrane recepter protein</fullName>
    </submittedName>
</protein>
<evidence type="ECO:0000256" key="7">
    <source>
        <dbReference type="ARBA" id="ARBA00023004"/>
    </source>
</evidence>